<reference evidence="1 2" key="1">
    <citation type="submission" date="2018-11" db="EMBL/GenBank/DDBJ databases">
        <title>Genome assembly of Steccherinum ochraceum LE-BIN_3174, the white-rot fungus of the Steccherinaceae family (The Residual Polyporoid clade, Polyporales, Basidiomycota).</title>
        <authorList>
            <person name="Fedorova T.V."/>
            <person name="Glazunova O.A."/>
            <person name="Landesman E.O."/>
            <person name="Moiseenko K.V."/>
            <person name="Psurtseva N.V."/>
            <person name="Savinova O.S."/>
            <person name="Shakhova N.V."/>
            <person name="Tyazhelova T.V."/>
            <person name="Vasina D.V."/>
        </authorList>
    </citation>
    <scope>NUCLEOTIDE SEQUENCE [LARGE SCALE GENOMIC DNA]</scope>
    <source>
        <strain evidence="1 2">LE-BIN_3174</strain>
    </source>
</reference>
<dbReference type="Proteomes" id="UP000292702">
    <property type="component" value="Unassembled WGS sequence"/>
</dbReference>
<comment type="caution">
    <text evidence="1">The sequence shown here is derived from an EMBL/GenBank/DDBJ whole genome shotgun (WGS) entry which is preliminary data.</text>
</comment>
<proteinExistence type="predicted"/>
<accession>A0A4R0RDZ3</accession>
<dbReference type="AlphaFoldDB" id="A0A4R0RDZ3"/>
<sequence length="302" mass="34553">MLAGEAITIFLHPKDISSATTFLQIQFRKTLLLSPISNIALRFSDIADGLDARNTQGEIVMPEMRSHPWNHCAPIKAHFQDKDDPAVTFIVIPFCFDVWRLRWKNVDAIMLYIKSVIEGIAFFHAQGISHVVPYGLPVSVKCEASSLLDGVFNPVDPNSSLQYSFLDITIHDQTPFYFTHLHHCIVEKHSSYFVGEEIKVRGPEFVLGSGGSRSEPRTYTSSRTPNRIGMTLGMTDDMLYLAEGYVKIRLVYNQIALYFLEDFMEELDNLHLPPPNAETALKKWNKLHHSLTWFKRRLWPVE</sequence>
<evidence type="ECO:0000313" key="1">
    <source>
        <dbReference type="EMBL" id="TCD64933.1"/>
    </source>
</evidence>
<evidence type="ECO:0000313" key="2">
    <source>
        <dbReference type="Proteomes" id="UP000292702"/>
    </source>
</evidence>
<dbReference type="EMBL" id="RWJN01000207">
    <property type="protein sequence ID" value="TCD64933.1"/>
    <property type="molecule type" value="Genomic_DNA"/>
</dbReference>
<gene>
    <name evidence="1" type="ORF">EIP91_003430</name>
</gene>
<keyword evidence="2" id="KW-1185">Reference proteome</keyword>
<evidence type="ECO:0008006" key="3">
    <source>
        <dbReference type="Google" id="ProtNLM"/>
    </source>
</evidence>
<organism evidence="1 2">
    <name type="scientific">Steccherinum ochraceum</name>
    <dbReference type="NCBI Taxonomy" id="92696"/>
    <lineage>
        <taxon>Eukaryota</taxon>
        <taxon>Fungi</taxon>
        <taxon>Dikarya</taxon>
        <taxon>Basidiomycota</taxon>
        <taxon>Agaricomycotina</taxon>
        <taxon>Agaricomycetes</taxon>
        <taxon>Polyporales</taxon>
        <taxon>Steccherinaceae</taxon>
        <taxon>Steccherinum</taxon>
    </lineage>
</organism>
<name>A0A4R0RDZ3_9APHY</name>
<protein>
    <recommendedName>
        <fullName evidence="3">Protein kinase domain-containing protein</fullName>
    </recommendedName>
</protein>